<dbReference type="GO" id="GO:0003677">
    <property type="term" value="F:DNA binding"/>
    <property type="evidence" value="ECO:0007669"/>
    <property type="project" value="UniProtKB-KW"/>
</dbReference>
<evidence type="ECO:0000313" key="4">
    <source>
        <dbReference type="Proteomes" id="UP000219559"/>
    </source>
</evidence>
<keyword evidence="4" id="KW-1185">Reference proteome</keyword>
<name>A0A2A4GG32_9FLAO</name>
<evidence type="ECO:0000313" key="3">
    <source>
        <dbReference type="EMBL" id="PCE66735.1"/>
    </source>
</evidence>
<sequence length="72" mass="8321">MTKDDLKKRIGKKIVELRLQKGWNQAKLAKESGKDRQAIEKIENGKVNPTIYTLYELSLALKVPLDYLVKIH</sequence>
<keyword evidence="1" id="KW-0238">DNA-binding</keyword>
<feature type="domain" description="HTH cro/C1-type" evidence="2">
    <location>
        <begin position="14"/>
        <end position="68"/>
    </location>
</feature>
<dbReference type="PANTHER" id="PTHR46797">
    <property type="entry name" value="HTH-TYPE TRANSCRIPTIONAL REGULATOR"/>
    <property type="match status" value="1"/>
</dbReference>
<dbReference type="Gene3D" id="1.10.260.40">
    <property type="entry name" value="lambda repressor-like DNA-binding domains"/>
    <property type="match status" value="1"/>
</dbReference>
<organism evidence="3 4">
    <name type="scientific">Sediminicola luteus</name>
    <dbReference type="NCBI Taxonomy" id="319238"/>
    <lineage>
        <taxon>Bacteria</taxon>
        <taxon>Pseudomonadati</taxon>
        <taxon>Bacteroidota</taxon>
        <taxon>Flavobacteriia</taxon>
        <taxon>Flavobacteriales</taxon>
        <taxon>Flavobacteriaceae</taxon>
        <taxon>Sediminicola</taxon>
    </lineage>
</organism>
<dbReference type="Pfam" id="PF01381">
    <property type="entry name" value="HTH_3"/>
    <property type="match status" value="1"/>
</dbReference>
<dbReference type="InterPro" id="IPR010982">
    <property type="entry name" value="Lambda_DNA-bd_dom_sf"/>
</dbReference>
<dbReference type="SUPFAM" id="SSF47413">
    <property type="entry name" value="lambda repressor-like DNA-binding domains"/>
    <property type="match status" value="1"/>
</dbReference>
<dbReference type="GO" id="GO:0005829">
    <property type="term" value="C:cytosol"/>
    <property type="evidence" value="ECO:0007669"/>
    <property type="project" value="TreeGrafter"/>
</dbReference>
<dbReference type="CDD" id="cd00093">
    <property type="entry name" value="HTH_XRE"/>
    <property type="match status" value="1"/>
</dbReference>
<dbReference type="InterPro" id="IPR050807">
    <property type="entry name" value="TransReg_Diox_bact_type"/>
</dbReference>
<dbReference type="GO" id="GO:0003700">
    <property type="term" value="F:DNA-binding transcription factor activity"/>
    <property type="evidence" value="ECO:0007669"/>
    <property type="project" value="TreeGrafter"/>
</dbReference>
<evidence type="ECO:0000256" key="1">
    <source>
        <dbReference type="ARBA" id="ARBA00023125"/>
    </source>
</evidence>
<dbReference type="OrthoDB" id="2902336at2"/>
<dbReference type="PROSITE" id="PS50943">
    <property type="entry name" value="HTH_CROC1"/>
    <property type="match status" value="1"/>
</dbReference>
<dbReference type="Proteomes" id="UP000219559">
    <property type="component" value="Unassembled WGS sequence"/>
</dbReference>
<reference evidence="3 4" key="1">
    <citation type="submission" date="2017-04" db="EMBL/GenBank/DDBJ databases">
        <title>A new member of the family Flavobacteriaceae isolated from ascidians.</title>
        <authorList>
            <person name="Chen L."/>
        </authorList>
    </citation>
    <scope>NUCLEOTIDE SEQUENCE [LARGE SCALE GENOMIC DNA]</scope>
    <source>
        <strain evidence="3 4">HQA918</strain>
    </source>
</reference>
<gene>
    <name evidence="3" type="ORF">B7P33_05455</name>
</gene>
<dbReference type="InterPro" id="IPR001387">
    <property type="entry name" value="Cro/C1-type_HTH"/>
</dbReference>
<accession>A0A2A4GG32</accession>
<evidence type="ECO:0000259" key="2">
    <source>
        <dbReference type="PROSITE" id="PS50943"/>
    </source>
</evidence>
<proteinExistence type="predicted"/>
<dbReference type="AlphaFoldDB" id="A0A2A4GG32"/>
<dbReference type="PANTHER" id="PTHR46797:SF1">
    <property type="entry name" value="METHYLPHOSPHONATE SYNTHASE"/>
    <property type="match status" value="1"/>
</dbReference>
<dbReference type="EMBL" id="NBWU01000001">
    <property type="protein sequence ID" value="PCE66735.1"/>
    <property type="molecule type" value="Genomic_DNA"/>
</dbReference>
<comment type="caution">
    <text evidence="3">The sequence shown here is derived from an EMBL/GenBank/DDBJ whole genome shotgun (WGS) entry which is preliminary data.</text>
</comment>
<protein>
    <submittedName>
        <fullName evidence="3">Transcriptional regulator</fullName>
    </submittedName>
</protein>
<dbReference type="SMART" id="SM00530">
    <property type="entry name" value="HTH_XRE"/>
    <property type="match status" value="1"/>
</dbReference>
<dbReference type="RefSeq" id="WP_097442257.1">
    <property type="nucleotide sequence ID" value="NZ_NBWU01000001.1"/>
</dbReference>